<feature type="region of interest" description="Disordered" evidence="1">
    <location>
        <begin position="1"/>
        <end position="22"/>
    </location>
</feature>
<protein>
    <submittedName>
        <fullName evidence="2">Protein of uncharacterized function (DUF328)</fullName>
    </submittedName>
</protein>
<dbReference type="PANTHER" id="PTHR30283">
    <property type="entry name" value="PEROXIDE STRESS RESPONSE PROTEIN YAAA"/>
    <property type="match status" value="1"/>
</dbReference>
<dbReference type="AlphaFoldDB" id="A0A3S4SGD9"/>
<dbReference type="RefSeq" id="WP_026427537.1">
    <property type="nucleotide sequence ID" value="NZ_CBCRWE010000053.1"/>
</dbReference>
<dbReference type="InterPro" id="IPR005583">
    <property type="entry name" value="YaaA"/>
</dbReference>
<name>A0A3S4SGD9_9ACTO</name>
<proteinExistence type="predicted"/>
<dbReference type="STRING" id="1278298.GCA_000428685_00492"/>
<accession>A0A3S4SGD9</accession>
<dbReference type="GO" id="GO:0033194">
    <property type="term" value="P:response to hydroperoxide"/>
    <property type="evidence" value="ECO:0007669"/>
    <property type="project" value="TreeGrafter"/>
</dbReference>
<evidence type="ECO:0000256" key="1">
    <source>
        <dbReference type="SAM" id="MobiDB-lite"/>
    </source>
</evidence>
<dbReference type="Pfam" id="PF03883">
    <property type="entry name" value="H2O2_YaaD"/>
    <property type="match status" value="1"/>
</dbReference>
<dbReference type="Proteomes" id="UP000276899">
    <property type="component" value="Chromosome"/>
</dbReference>
<gene>
    <name evidence="2" type="ORF">NCTC11923_02059</name>
</gene>
<evidence type="ECO:0000313" key="3">
    <source>
        <dbReference type="Proteomes" id="UP000276899"/>
    </source>
</evidence>
<keyword evidence="3" id="KW-1185">Reference proteome</keyword>
<sequence>MLILLPPSEGKSAPESGPRLDMSGLLGASRLSPARQRAMEALKEVSASPQAASFLGLGPRSAADAALNLSLESSACAPAHDLFSGVLYEAARLSALARQDAAGGALAKHAVILSGLWGAVRATDLLPDHRLSMGRALPGLGRMSAYWKAPLAPVLDSLAAGRTVVDCRSAAYAAAWQPLASLGITLLRVKAVAIDDQGGRAVISHQAKHTRGLLTGALLGAVAGGSLDPECQAEDVARIAAGIDGVEDVELGRADRRGRRDLTVLTRPGA</sequence>
<organism evidence="2 3">
    <name type="scientific">Actinomyces slackii</name>
    <dbReference type="NCBI Taxonomy" id="52774"/>
    <lineage>
        <taxon>Bacteria</taxon>
        <taxon>Bacillati</taxon>
        <taxon>Actinomycetota</taxon>
        <taxon>Actinomycetes</taxon>
        <taxon>Actinomycetales</taxon>
        <taxon>Actinomycetaceae</taxon>
        <taxon>Actinomyces</taxon>
    </lineage>
</organism>
<dbReference type="PANTHER" id="PTHR30283:SF4">
    <property type="entry name" value="PEROXIDE STRESS RESISTANCE PROTEIN YAAA"/>
    <property type="match status" value="1"/>
</dbReference>
<evidence type="ECO:0000313" key="2">
    <source>
        <dbReference type="EMBL" id="VEG75396.1"/>
    </source>
</evidence>
<dbReference type="KEGG" id="asla:NCTC11923_02059"/>
<reference evidence="2 3" key="1">
    <citation type="submission" date="2018-12" db="EMBL/GenBank/DDBJ databases">
        <authorList>
            <consortium name="Pathogen Informatics"/>
        </authorList>
    </citation>
    <scope>NUCLEOTIDE SEQUENCE [LARGE SCALE GENOMIC DNA]</scope>
    <source>
        <strain evidence="2 3">NCTC11923</strain>
    </source>
</reference>
<dbReference type="GO" id="GO:0005829">
    <property type="term" value="C:cytosol"/>
    <property type="evidence" value="ECO:0007669"/>
    <property type="project" value="TreeGrafter"/>
</dbReference>
<dbReference type="EMBL" id="LR134363">
    <property type="protein sequence ID" value="VEG75396.1"/>
    <property type="molecule type" value="Genomic_DNA"/>
</dbReference>